<name>A0AAJ0CYE3_9HYPO</name>
<evidence type="ECO:0008006" key="6">
    <source>
        <dbReference type="Google" id="ProtNLM"/>
    </source>
</evidence>
<protein>
    <recommendedName>
        <fullName evidence="6">Fungal STAND N-terminal Goodbye domain-containing protein</fullName>
    </recommendedName>
</protein>
<keyword evidence="1" id="KW-0677">Repeat</keyword>
<dbReference type="Gene3D" id="1.25.40.10">
    <property type="entry name" value="Tetratricopeptide repeat domain"/>
    <property type="match status" value="1"/>
</dbReference>
<dbReference type="Pfam" id="PF24883">
    <property type="entry name" value="NPHP3_N"/>
    <property type="match status" value="1"/>
</dbReference>
<dbReference type="InterPro" id="IPR027417">
    <property type="entry name" value="P-loop_NTPase"/>
</dbReference>
<sequence>MAFHLEILHWMRKWTLRGERFLATFKLAAGAVISDIPSRPGWGDLAPKKGSGLGSLEEPPAWEVWRALGALFLDQIRENVTPPLTPNPEQSVIKTKSNPQIALASPNSTMTELAQEPEFAEQWERATNKLCKVCKKGRQDLKLPITIEDVLAKLGDNKSKTSEPNSKSEKAKYVLEKTVLALETLGKIAVQGVATVFGPAELVLNGVMFLVERARHFSRVFEALNNLLERISAFLERFQVYTRSLSSIDSHLKTIIGELLECFVEICCIAIELTQQSKFITFAKVFAFDHDFGIKSQLEKLEGTIARELGMTVALILESSKTTEASVTRTETSVVEMSTGMEMGFERTDKRLEDMTMDLGGMVDILESAERERQVADVNKRREETIRRALQIGPKENLAAQLEECIGNTVPGTGEWLVNRDPRFAAWADVARTGSPIFAVEAKEGYGKTYLTSTVVRHLQKRYATLPAEFQAAIAYHFFPMDSYSATDARFQTQQHGSHTIRSRRYSDLNRCLRSIIWQLTHQNRNYELSVSKRCINHEEFANTSILWERLVKTLADIDAVFFIVLDGIDNAFCEKGNPLLRILHDASVLSTQYSRLRLKFFLTGRPNVVETLSSSLGACLERMPLGVRNQDDIVSYIETSMDNMKALKNRTDPQTANLRQQIVKALVDGAAGDFVKLRYNLLDIGSQHRVSSIEETLRHAAEDRIETIGREISSLNNSLSAEDIDDLNTLLEWVIGGAGVGTPFTVETLEQVLLFKNGQKSLISLKDQISQDYSGVFSIVRELATGKSHVALRSSSLQDYFKKQRQDFETAMAENAPIHPKEMAIVRRVLKMACDEELYDKFGFEEFFSRRVSSLSNTIHIDFSTVHLRILLCLLEAIVNKGTDTHQKSFQHLLRYAYDYFCKHLVNIDLSRRSKEDSDLKRAVGPLLLRIFQDEVIIERWWFDARLFAMRSTWVEDKDVNGYVQAVIDFLKDTAAARDFSPEQKLWISRLSVYPNHDEISPLLPAILVVARRWLQTDSWKLRGSCYLLYVYMDQVSGRKTTKSLQSMTLEDIIQVERFARHSMDISDNELLPRVKVADTIREFSFYPQALEKYDEALAQHATDVLALRGKAMTHLKLEDFAETIKIAAPLKRRLDNDLECDKSLYRQVTETLATAYVGVNQFDEAMRVYRIIMELLEDNFQPMFPFMNELRKKNQPQKVTEIIEYLRSNVTTQGLSRLVTMYISYSGNHLFYEVVNWALAESNRLEVAEEAFELAIAASEHKAMFTRNLSSLRYEFGKALHHYWGTEEASKKAIQMYELNFNWGMPSTDGIVQYFCGCKTGAALGALYLEKAKEVGIMHNDAEPYIKKLEYLVSHTPSKWDKAAHQGPRILLGRLYTLAGNIELARKTLAPYVQNALDALTDDDPDNDHYGYYYLARSLMPLDEVNGAAAWSLLGHTHARLDATECNNDANRSAASEHASRPFYSCDGFCGHEWCCGSDIYVCRDCIDVGFESKCYDMFRRGELQHKSCSPSHEFLYVPPCDENMHNGEATGTVVVGGDTLNLTTWLASMRLEYACHATSA</sequence>
<organism evidence="4 5">
    <name type="scientific">Conoideocrella luteorostrata</name>
    <dbReference type="NCBI Taxonomy" id="1105319"/>
    <lineage>
        <taxon>Eukaryota</taxon>
        <taxon>Fungi</taxon>
        <taxon>Dikarya</taxon>
        <taxon>Ascomycota</taxon>
        <taxon>Pezizomycotina</taxon>
        <taxon>Sordariomycetes</taxon>
        <taxon>Hypocreomycetidae</taxon>
        <taxon>Hypocreales</taxon>
        <taxon>Clavicipitaceae</taxon>
        <taxon>Conoideocrella</taxon>
    </lineage>
</organism>
<dbReference type="SUPFAM" id="SSF48452">
    <property type="entry name" value="TPR-like"/>
    <property type="match status" value="1"/>
</dbReference>
<dbReference type="EMBL" id="JASWJB010000007">
    <property type="protein sequence ID" value="KAK2616359.1"/>
    <property type="molecule type" value="Genomic_DNA"/>
</dbReference>
<evidence type="ECO:0000256" key="1">
    <source>
        <dbReference type="ARBA" id="ARBA00022737"/>
    </source>
</evidence>
<evidence type="ECO:0000313" key="5">
    <source>
        <dbReference type="Proteomes" id="UP001251528"/>
    </source>
</evidence>
<dbReference type="Gene3D" id="3.40.50.300">
    <property type="entry name" value="P-loop containing nucleotide triphosphate hydrolases"/>
    <property type="match status" value="1"/>
</dbReference>
<accession>A0AAJ0CYE3</accession>
<dbReference type="Pfam" id="PF17109">
    <property type="entry name" value="Goodbye"/>
    <property type="match status" value="1"/>
</dbReference>
<dbReference type="InterPro" id="IPR011990">
    <property type="entry name" value="TPR-like_helical_dom_sf"/>
</dbReference>
<evidence type="ECO:0000259" key="2">
    <source>
        <dbReference type="Pfam" id="PF17109"/>
    </source>
</evidence>
<evidence type="ECO:0000313" key="4">
    <source>
        <dbReference type="EMBL" id="KAK2616359.1"/>
    </source>
</evidence>
<keyword evidence="5" id="KW-1185">Reference proteome</keyword>
<comment type="caution">
    <text evidence="4">The sequence shown here is derived from an EMBL/GenBank/DDBJ whole genome shotgun (WGS) entry which is preliminary data.</text>
</comment>
<feature type="domain" description="Nephrocystin 3-like N-terminal" evidence="3">
    <location>
        <begin position="412"/>
        <end position="606"/>
    </location>
</feature>
<dbReference type="InterPro" id="IPR056884">
    <property type="entry name" value="NPHP3-like_N"/>
</dbReference>
<evidence type="ECO:0000259" key="3">
    <source>
        <dbReference type="Pfam" id="PF24883"/>
    </source>
</evidence>
<gene>
    <name evidence="4" type="ORF">QQS21_000793</name>
</gene>
<reference evidence="4" key="1">
    <citation type="submission" date="2023-06" db="EMBL/GenBank/DDBJ databases">
        <title>Conoideocrella luteorostrata (Hypocreales: Clavicipitaceae), a potential biocontrol fungus for elongate hemlock scale in United States Christmas tree production areas.</title>
        <authorList>
            <person name="Barrett H."/>
            <person name="Lovett B."/>
            <person name="Macias A.M."/>
            <person name="Stajich J.E."/>
            <person name="Kasson M.T."/>
        </authorList>
    </citation>
    <scope>NUCLEOTIDE SEQUENCE</scope>
    <source>
        <strain evidence="4">ARSEF 14590</strain>
    </source>
</reference>
<feature type="domain" description="Fungal STAND N-terminal Goodbye" evidence="2">
    <location>
        <begin position="123"/>
        <end position="241"/>
    </location>
</feature>
<dbReference type="InterPro" id="IPR031350">
    <property type="entry name" value="Goodbye_dom"/>
</dbReference>
<dbReference type="PANTHER" id="PTHR10039">
    <property type="entry name" value="AMELOGENIN"/>
    <property type="match status" value="1"/>
</dbReference>
<dbReference type="Proteomes" id="UP001251528">
    <property type="component" value="Unassembled WGS sequence"/>
</dbReference>
<dbReference type="PANTHER" id="PTHR10039:SF17">
    <property type="entry name" value="FUNGAL STAND N-TERMINAL GOODBYE DOMAIN-CONTAINING PROTEIN-RELATED"/>
    <property type="match status" value="1"/>
</dbReference>
<proteinExistence type="predicted"/>